<evidence type="ECO:0000256" key="1">
    <source>
        <dbReference type="SAM" id="MobiDB-lite"/>
    </source>
</evidence>
<evidence type="ECO:0000256" key="2">
    <source>
        <dbReference type="SAM" id="SignalP"/>
    </source>
</evidence>
<dbReference type="EMBL" id="CP165734">
    <property type="protein sequence ID" value="XDV60556.1"/>
    <property type="molecule type" value="Genomic_DNA"/>
</dbReference>
<feature type="compositionally biased region" description="Low complexity" evidence="1">
    <location>
        <begin position="87"/>
        <end position="107"/>
    </location>
</feature>
<dbReference type="RefSeq" id="WP_369725906.1">
    <property type="nucleotide sequence ID" value="NZ_CP165734.1"/>
</dbReference>
<evidence type="ECO:0000313" key="3">
    <source>
        <dbReference type="EMBL" id="XDV60556.1"/>
    </source>
</evidence>
<dbReference type="AlphaFoldDB" id="A0AB39XSV9"/>
<feature type="chain" id="PRO_5044277777" description="Glycosyl hydrolase" evidence="2">
    <location>
        <begin position="21"/>
        <end position="117"/>
    </location>
</feature>
<proteinExistence type="predicted"/>
<feature type="compositionally biased region" description="Polar residues" evidence="1">
    <location>
        <begin position="108"/>
        <end position="117"/>
    </location>
</feature>
<feature type="signal peptide" evidence="2">
    <location>
        <begin position="1"/>
        <end position="20"/>
    </location>
</feature>
<feature type="region of interest" description="Disordered" evidence="1">
    <location>
        <begin position="25"/>
        <end position="117"/>
    </location>
</feature>
<gene>
    <name evidence="3" type="ORF">AB8Z38_15200</name>
</gene>
<feature type="compositionally biased region" description="Low complexity" evidence="1">
    <location>
        <begin position="58"/>
        <end position="77"/>
    </location>
</feature>
<name>A0AB39XSV9_9BRAD</name>
<keyword evidence="2" id="KW-0732">Signal</keyword>
<accession>A0AB39XSV9</accession>
<sequence>MNKSSIAIAVIALMGSTAFAETMEKTGKNASGQTCKVTVEKHPDGSITALGSSGSGTTGSSSSAGSLSSSSSAGGSSVHVQAGGGNVSSSSSTSGGPGSTSASTVTVNGCTISTSSP</sequence>
<organism evidence="3">
    <name type="scientific">Bradyrhizobium sp. LLZ17</name>
    <dbReference type="NCBI Taxonomy" id="3239388"/>
    <lineage>
        <taxon>Bacteria</taxon>
        <taxon>Pseudomonadati</taxon>
        <taxon>Pseudomonadota</taxon>
        <taxon>Alphaproteobacteria</taxon>
        <taxon>Hyphomicrobiales</taxon>
        <taxon>Nitrobacteraceae</taxon>
        <taxon>Bradyrhizobium</taxon>
    </lineage>
</organism>
<reference evidence="3" key="1">
    <citation type="submission" date="2024-08" db="EMBL/GenBank/DDBJ databases">
        <authorList>
            <person name="Chaddad Z."/>
            <person name="Lamrabet M."/>
            <person name="Bouhnik O."/>
            <person name="Alami S."/>
            <person name="Wipf D."/>
            <person name="Courty P.E."/>
            <person name="Missbah El Idrissi M."/>
        </authorList>
    </citation>
    <scope>NUCLEOTIDE SEQUENCE</scope>
    <source>
        <strain evidence="3">LLZ17</strain>
    </source>
</reference>
<evidence type="ECO:0008006" key="4">
    <source>
        <dbReference type="Google" id="ProtNLM"/>
    </source>
</evidence>
<protein>
    <recommendedName>
        <fullName evidence="4">Glycosyl hydrolase</fullName>
    </recommendedName>
</protein>